<gene>
    <name evidence="1" type="ORF">S12H4_12841</name>
</gene>
<dbReference type="AlphaFoldDB" id="X1U2H5"/>
<protein>
    <submittedName>
        <fullName evidence="1">Uncharacterized protein</fullName>
    </submittedName>
</protein>
<name>X1U2H5_9ZZZZ</name>
<reference evidence="1" key="1">
    <citation type="journal article" date="2014" name="Front. Microbiol.">
        <title>High frequency of phylogenetically diverse reductive dehalogenase-homologous genes in deep subseafloor sedimentary metagenomes.</title>
        <authorList>
            <person name="Kawai M."/>
            <person name="Futagami T."/>
            <person name="Toyoda A."/>
            <person name="Takaki Y."/>
            <person name="Nishi S."/>
            <person name="Hori S."/>
            <person name="Arai W."/>
            <person name="Tsubouchi T."/>
            <person name="Morono Y."/>
            <person name="Uchiyama I."/>
            <person name="Ito T."/>
            <person name="Fujiyama A."/>
            <person name="Inagaki F."/>
            <person name="Takami H."/>
        </authorList>
    </citation>
    <scope>NUCLEOTIDE SEQUENCE</scope>
    <source>
        <strain evidence="1">Expedition CK06-06</strain>
    </source>
</reference>
<proteinExistence type="predicted"/>
<comment type="caution">
    <text evidence="1">The sequence shown here is derived from an EMBL/GenBank/DDBJ whole genome shotgun (WGS) entry which is preliminary data.</text>
</comment>
<accession>X1U2H5</accession>
<organism evidence="1">
    <name type="scientific">marine sediment metagenome</name>
    <dbReference type="NCBI Taxonomy" id="412755"/>
    <lineage>
        <taxon>unclassified sequences</taxon>
        <taxon>metagenomes</taxon>
        <taxon>ecological metagenomes</taxon>
    </lineage>
</organism>
<dbReference type="EMBL" id="BARW01006123">
    <property type="protein sequence ID" value="GAI86469.1"/>
    <property type="molecule type" value="Genomic_DNA"/>
</dbReference>
<sequence length="186" mass="20811">MIIKRNIVLIILIILVYSASIYALDFSGNLNYSGQYDLGKQNISNTLNLDLNFIHNFSDDIFAEGDLIIRYSDRSSTNPFMIIPKEIYIGAYDLIPQLDIRTGLLIVSWGSADMFSPLDNFNPLPPGMSLTSIAQKNGVLAADATYYFNDITYLQTIILPSCRLIMPKYSGVSLLSSKSFLAFKEI</sequence>
<evidence type="ECO:0000313" key="1">
    <source>
        <dbReference type="EMBL" id="GAI86469.1"/>
    </source>
</evidence>